<dbReference type="EMBL" id="CADEAL010001557">
    <property type="protein sequence ID" value="CAB1433454.1"/>
    <property type="molecule type" value="Genomic_DNA"/>
</dbReference>
<gene>
    <name evidence="7" type="ORF">PLEPLA_LOCUS21545</name>
</gene>
<evidence type="ECO:0000256" key="1">
    <source>
        <dbReference type="ARBA" id="ARBA00022723"/>
    </source>
</evidence>
<evidence type="ECO:0000256" key="4">
    <source>
        <dbReference type="PROSITE-ProRule" id="PRU00091"/>
    </source>
</evidence>
<feature type="compositionally biased region" description="Acidic residues" evidence="5">
    <location>
        <begin position="253"/>
        <end position="267"/>
    </location>
</feature>
<keyword evidence="1" id="KW-0479">Metal-binding</keyword>
<dbReference type="Proteomes" id="UP001153269">
    <property type="component" value="Unassembled WGS sequence"/>
</dbReference>
<dbReference type="InterPro" id="IPR017455">
    <property type="entry name" value="Znf_FYVE-rel"/>
</dbReference>
<reference evidence="7" key="1">
    <citation type="submission" date="2020-03" db="EMBL/GenBank/DDBJ databases">
        <authorList>
            <person name="Weist P."/>
        </authorList>
    </citation>
    <scope>NUCLEOTIDE SEQUENCE</scope>
</reference>
<dbReference type="GO" id="GO:0008333">
    <property type="term" value="P:endosome to lysosome transport"/>
    <property type="evidence" value="ECO:0007669"/>
    <property type="project" value="TreeGrafter"/>
</dbReference>
<feature type="domain" description="FYVE-type" evidence="6">
    <location>
        <begin position="180"/>
        <end position="240"/>
    </location>
</feature>
<dbReference type="PANTHER" id="PTHR46280:SF2">
    <property type="entry name" value="PLECKSTRIN HOMOLOGY DOMAIN-CONTAINING FAMILY F MEMBER 1"/>
    <property type="match status" value="1"/>
</dbReference>
<keyword evidence="8" id="KW-1185">Reference proteome</keyword>
<dbReference type="GO" id="GO:0007032">
    <property type="term" value="P:endosome organization"/>
    <property type="evidence" value="ECO:0007669"/>
    <property type="project" value="TreeGrafter"/>
</dbReference>
<evidence type="ECO:0000259" key="6">
    <source>
        <dbReference type="PROSITE" id="PS50178"/>
    </source>
</evidence>
<dbReference type="GO" id="GO:0005769">
    <property type="term" value="C:early endosome"/>
    <property type="evidence" value="ECO:0007669"/>
    <property type="project" value="TreeGrafter"/>
</dbReference>
<sequence length="305" mass="35005">MRQLCRVEVHTRGKTPGKHLESWIVALCHRADVFMKTEESGTLGISRYVIINLIYKSTSCCSVHFIHSDTMMDKEAPLFKLDRVLVGEGHLMKQGQRRTKMKAFFLFNDILVYGSMILNGRWHKNQKIIRLEDLQLEDMEDTHSRRSGPGSTTLKSAEPKCCRGVSCKPGSYFAVSWIPDKAAYKCMRCFTKFTPMNRRHHCRQCGFVVCNSCSSRRVVISHIHPKKKLRVCRLCHKRSTEEETSRPRKSSSEEDDVESSSGEENEYETMSSCVPSYWLDSHSGRWGDIGNYTPHTALLLPPGYM</sequence>
<dbReference type="Gene3D" id="2.30.29.30">
    <property type="entry name" value="Pleckstrin-homology domain (PH domain)/Phosphotyrosine-binding domain (PTB)"/>
    <property type="match status" value="1"/>
</dbReference>
<feature type="compositionally biased region" description="Basic and acidic residues" evidence="5">
    <location>
        <begin position="243"/>
        <end position="252"/>
    </location>
</feature>
<feature type="region of interest" description="Disordered" evidence="5">
    <location>
        <begin position="243"/>
        <end position="269"/>
    </location>
</feature>
<name>A0A9N7UNB3_PLEPL</name>
<evidence type="ECO:0000256" key="2">
    <source>
        <dbReference type="ARBA" id="ARBA00022771"/>
    </source>
</evidence>
<evidence type="ECO:0000256" key="5">
    <source>
        <dbReference type="SAM" id="MobiDB-lite"/>
    </source>
</evidence>
<comment type="caution">
    <text evidence="7">The sequence shown here is derived from an EMBL/GenBank/DDBJ whole genome shotgun (WGS) entry which is preliminary data.</text>
</comment>
<dbReference type="InterPro" id="IPR011993">
    <property type="entry name" value="PH-like_dom_sf"/>
</dbReference>
<organism evidence="7 8">
    <name type="scientific">Pleuronectes platessa</name>
    <name type="common">European plaice</name>
    <dbReference type="NCBI Taxonomy" id="8262"/>
    <lineage>
        <taxon>Eukaryota</taxon>
        <taxon>Metazoa</taxon>
        <taxon>Chordata</taxon>
        <taxon>Craniata</taxon>
        <taxon>Vertebrata</taxon>
        <taxon>Euteleostomi</taxon>
        <taxon>Actinopterygii</taxon>
        <taxon>Neopterygii</taxon>
        <taxon>Teleostei</taxon>
        <taxon>Neoteleostei</taxon>
        <taxon>Acanthomorphata</taxon>
        <taxon>Carangaria</taxon>
        <taxon>Pleuronectiformes</taxon>
        <taxon>Pleuronectoidei</taxon>
        <taxon>Pleuronectidae</taxon>
        <taxon>Pleuronectes</taxon>
    </lineage>
</organism>
<keyword evidence="2 4" id="KW-0863">Zinc-finger</keyword>
<dbReference type="PROSITE" id="PS50178">
    <property type="entry name" value="ZF_FYVE"/>
    <property type="match status" value="1"/>
</dbReference>
<dbReference type="SUPFAM" id="SSF50729">
    <property type="entry name" value="PH domain-like"/>
    <property type="match status" value="1"/>
</dbReference>
<proteinExistence type="predicted"/>
<accession>A0A9N7UNB3</accession>
<evidence type="ECO:0000313" key="7">
    <source>
        <dbReference type="EMBL" id="CAB1433454.1"/>
    </source>
</evidence>
<keyword evidence="3" id="KW-0862">Zinc</keyword>
<evidence type="ECO:0000256" key="3">
    <source>
        <dbReference type="ARBA" id="ARBA00022833"/>
    </source>
</evidence>
<dbReference type="SMART" id="SM00064">
    <property type="entry name" value="FYVE"/>
    <property type="match status" value="1"/>
</dbReference>
<dbReference type="SUPFAM" id="SSF57903">
    <property type="entry name" value="FYVE/PHD zinc finger"/>
    <property type="match status" value="1"/>
</dbReference>
<evidence type="ECO:0000313" key="8">
    <source>
        <dbReference type="Proteomes" id="UP001153269"/>
    </source>
</evidence>
<dbReference type="InterPro" id="IPR000306">
    <property type="entry name" value="Znf_FYVE"/>
</dbReference>
<protein>
    <recommendedName>
        <fullName evidence="6">FYVE-type domain-containing protein</fullName>
    </recommendedName>
</protein>
<dbReference type="Gene3D" id="3.30.40.10">
    <property type="entry name" value="Zinc/RING finger domain, C3HC4 (zinc finger)"/>
    <property type="match status" value="1"/>
</dbReference>
<dbReference type="Pfam" id="PF01363">
    <property type="entry name" value="FYVE"/>
    <property type="match status" value="1"/>
</dbReference>
<dbReference type="PANTHER" id="PTHR46280">
    <property type="entry name" value="PLECKSTRIN HOMOLOGY DOMAIN-CONTAINING FAMILY F MEMBER 2-RELATED"/>
    <property type="match status" value="1"/>
</dbReference>
<dbReference type="InterPro" id="IPR013083">
    <property type="entry name" value="Znf_RING/FYVE/PHD"/>
</dbReference>
<dbReference type="GO" id="GO:0035091">
    <property type="term" value="F:phosphatidylinositol binding"/>
    <property type="evidence" value="ECO:0007669"/>
    <property type="project" value="TreeGrafter"/>
</dbReference>
<dbReference type="InterPro" id="IPR011011">
    <property type="entry name" value="Znf_FYVE_PHD"/>
</dbReference>
<dbReference type="InterPro" id="IPR051765">
    <property type="entry name" value="PH_domain-containing_F"/>
</dbReference>
<dbReference type="AlphaFoldDB" id="A0A9N7UNB3"/>
<dbReference type="GO" id="GO:0008270">
    <property type="term" value="F:zinc ion binding"/>
    <property type="evidence" value="ECO:0007669"/>
    <property type="project" value="UniProtKB-KW"/>
</dbReference>